<dbReference type="Proteomes" id="UP000253529">
    <property type="component" value="Unassembled WGS sequence"/>
</dbReference>
<organism evidence="1 2">
    <name type="scientific">Roseiarcus fermentans</name>
    <dbReference type="NCBI Taxonomy" id="1473586"/>
    <lineage>
        <taxon>Bacteria</taxon>
        <taxon>Pseudomonadati</taxon>
        <taxon>Pseudomonadota</taxon>
        <taxon>Alphaproteobacteria</taxon>
        <taxon>Hyphomicrobiales</taxon>
        <taxon>Roseiarcaceae</taxon>
        <taxon>Roseiarcus</taxon>
    </lineage>
</organism>
<dbReference type="Pfam" id="PF01263">
    <property type="entry name" value="Aldose_epim"/>
    <property type="match status" value="1"/>
</dbReference>
<dbReference type="GO" id="GO:0030246">
    <property type="term" value="F:carbohydrate binding"/>
    <property type="evidence" value="ECO:0007669"/>
    <property type="project" value="InterPro"/>
</dbReference>
<dbReference type="Gene3D" id="2.70.98.10">
    <property type="match status" value="1"/>
</dbReference>
<protein>
    <submittedName>
        <fullName evidence="1">Galactose mutarotase-like enzyme</fullName>
    </submittedName>
</protein>
<name>A0A366FGP7_9HYPH</name>
<dbReference type="AlphaFoldDB" id="A0A366FGP7"/>
<dbReference type="EMBL" id="QNRK01000013">
    <property type="protein sequence ID" value="RBP12889.1"/>
    <property type="molecule type" value="Genomic_DNA"/>
</dbReference>
<evidence type="ECO:0000313" key="2">
    <source>
        <dbReference type="Proteomes" id="UP000253529"/>
    </source>
</evidence>
<comment type="caution">
    <text evidence="1">The sequence shown here is derived from an EMBL/GenBank/DDBJ whole genome shotgun (WGS) entry which is preliminary data.</text>
</comment>
<dbReference type="GO" id="GO:0016853">
    <property type="term" value="F:isomerase activity"/>
    <property type="evidence" value="ECO:0007669"/>
    <property type="project" value="InterPro"/>
</dbReference>
<proteinExistence type="predicted"/>
<dbReference type="OrthoDB" id="9795355at2"/>
<dbReference type="InterPro" id="IPR011013">
    <property type="entry name" value="Gal_mutarotase_sf_dom"/>
</dbReference>
<dbReference type="GO" id="GO:0005975">
    <property type="term" value="P:carbohydrate metabolic process"/>
    <property type="evidence" value="ECO:0007669"/>
    <property type="project" value="InterPro"/>
</dbReference>
<keyword evidence="2" id="KW-1185">Reference proteome</keyword>
<reference evidence="1 2" key="1">
    <citation type="submission" date="2018-06" db="EMBL/GenBank/DDBJ databases">
        <title>Genomic Encyclopedia of Type Strains, Phase IV (KMG-IV): sequencing the most valuable type-strain genomes for metagenomic binning, comparative biology and taxonomic classification.</title>
        <authorList>
            <person name="Goeker M."/>
        </authorList>
    </citation>
    <scope>NUCLEOTIDE SEQUENCE [LARGE SCALE GENOMIC DNA]</scope>
    <source>
        <strain evidence="1 2">DSM 24875</strain>
    </source>
</reference>
<dbReference type="RefSeq" id="WP_113889727.1">
    <property type="nucleotide sequence ID" value="NZ_QNRK01000013.1"/>
</dbReference>
<gene>
    <name evidence="1" type="ORF">DFR50_11378</name>
</gene>
<evidence type="ECO:0000313" key="1">
    <source>
        <dbReference type="EMBL" id="RBP12889.1"/>
    </source>
</evidence>
<dbReference type="SUPFAM" id="SSF74650">
    <property type="entry name" value="Galactose mutarotase-like"/>
    <property type="match status" value="1"/>
</dbReference>
<dbReference type="InterPro" id="IPR014718">
    <property type="entry name" value="GH-type_carb-bd"/>
</dbReference>
<accession>A0A366FGP7</accession>
<dbReference type="InterPro" id="IPR008183">
    <property type="entry name" value="Aldose_1/G6P_1-epimerase"/>
</dbReference>
<sequence>MSAVELVHGSARATVALEGAEARAWSVGGRDLLWPGDAAIWNEISPILYPVVGWTRDGARVGGKPYALGLHGFARFETFAVAASGPDFVRLTLADSERTRAVYPFAFALAMEYRLGDDALAVAIEVANPGDAVAPYACGLHPGFRWPLAGAGRDGAFVRFEQPERDTVPAIAPGGLIGRGVKRVALNGRDLPLSDALFANDAVCFLDCTSRSLAFHDASGASIAMDFPGFRHAALWTRPGAPFLCLEAWTGYSDPEGFAGDLFEKPSMLTLQPGERARHEARFVFRAAPSL</sequence>